<comment type="caution">
    <text evidence="1">The sequence shown here is derived from an EMBL/GenBank/DDBJ whole genome shotgun (WGS) entry which is preliminary data.</text>
</comment>
<dbReference type="Proteomes" id="UP000050562">
    <property type="component" value="Unassembled WGS sequence"/>
</dbReference>
<evidence type="ECO:0000313" key="1">
    <source>
        <dbReference type="EMBL" id="KPY30101.1"/>
    </source>
</evidence>
<dbReference type="EMBL" id="LJRC01000288">
    <property type="protein sequence ID" value="KPY30101.1"/>
    <property type="molecule type" value="Genomic_DNA"/>
</dbReference>
<name>A0A0P9Y8W3_9PSED</name>
<accession>A0A0P9Y8W3</accession>
<gene>
    <name evidence="1" type="ORF">ALO52_200027</name>
</gene>
<dbReference type="PATRIC" id="fig|251707.3.peg.2258"/>
<proteinExistence type="predicted"/>
<evidence type="ECO:0000313" key="2">
    <source>
        <dbReference type="Proteomes" id="UP000050562"/>
    </source>
</evidence>
<organism evidence="1 2">
    <name type="scientific">Pseudomonas syringae pv. primulae</name>
    <dbReference type="NCBI Taxonomy" id="251707"/>
    <lineage>
        <taxon>Bacteria</taxon>
        <taxon>Pseudomonadati</taxon>
        <taxon>Pseudomonadota</taxon>
        <taxon>Gammaproteobacteria</taxon>
        <taxon>Pseudomonadales</taxon>
        <taxon>Pseudomonadaceae</taxon>
        <taxon>Pseudomonas</taxon>
    </lineage>
</organism>
<dbReference type="AlphaFoldDB" id="A0A0P9Y8W3"/>
<protein>
    <submittedName>
        <fullName evidence="1">Uncharacterized protein</fullName>
    </submittedName>
</protein>
<dbReference type="RefSeq" id="WP_155516766.1">
    <property type="nucleotide sequence ID" value="NZ_LJRC01000288.1"/>
</dbReference>
<reference evidence="1 2" key="1">
    <citation type="submission" date="2015-09" db="EMBL/GenBank/DDBJ databases">
        <title>Genome announcement of multiple Pseudomonas syringae strains.</title>
        <authorList>
            <person name="Thakur S."/>
            <person name="Wang P.W."/>
            <person name="Gong Y."/>
            <person name="Weir B.S."/>
            <person name="Guttman D.S."/>
        </authorList>
    </citation>
    <scope>NUCLEOTIDE SEQUENCE [LARGE SCALE GENOMIC DNA]</scope>
    <source>
        <strain evidence="1 2">ICMP3956</strain>
    </source>
</reference>
<sequence length="79" mass="9151">MADLDKRISGYFEAVSGRQNGVALKDGPGFSGSREKFIAEINVRGTRKRRTFFNKYRMHRFGFHVVWRTNCSARFHLPA</sequence>